<sequence length="707" mass="79760">MTSDNIEVVAALGRPFTLGMLYDARRDEIIPGIMPWDEETVQKYTKECDHHGSEFKVFTSDSMEEKSFLLDVGASLKLSFYGGLIEVGGSAKYLNDKRKSHNQSRVTFQYKATTSFKKLSKILDVARNTDQINHVKGLATHVVTGILYGANAFFVFDSEKLDTSSIQDVQGNMEAVIKKIPSFSIEGEANVKLTDEEKALIDKFSCKFYGDFILDSNPTTFVDAVKTYQQLPKLLGKSGERSVPLKVWMLPLKTVAPDAAKVMSVISIGLVRKAGDVLEDVKELEIRCNDCLEDAVVNSFPQIQKKVKRFQNLCKDYAAAVQEEIAKKLPSIRAGDEDESSLRKVFKDRKRSPFSQENLSSWMDSVEREINIISSCVQMMEGVKIVPNQSELDKKILDPGVEEVFSFVFTSLETADPFHQKLADYVDHLEPQSPGGVKIPKQDQWCFSDEVTTKMREKAKVFSEFVKGQKSNSRICFLVAAITNEKHKGGSIYHYNDSSLVTDDFSKPEVPDVMNITDRRDLMCYACDLTLDPNSAQNNLILSEGNKKATHGVSQSYPDHPDRFDVFHQVMCKEELTGRHYWEVEWSSGESEDVAVGVSYRGMWRKGYGDGCRLGYNVMSWCLGHRWNPPNPTLYAEHDKKATYQPVPSSGFCQVGVYLDWPAGTLSYYKVSANTLTHLHTFSTTFTEPVCPCFMIWCDKNYVFLPL</sequence>
<dbReference type="Ensembl" id="ENSMAMT00000014975.2">
    <property type="protein sequence ID" value="ENSMAMP00000014569.1"/>
    <property type="gene ID" value="ENSMAMG00000009885.2"/>
</dbReference>
<dbReference type="InterPro" id="IPR003879">
    <property type="entry name" value="Butyrophylin_SPRY"/>
</dbReference>
<dbReference type="Pfam" id="PF18078">
    <property type="entry name" value="Thioredoxin_11"/>
    <property type="match status" value="1"/>
</dbReference>
<dbReference type="GO" id="GO:0031640">
    <property type="term" value="P:killing of cells of another organism"/>
    <property type="evidence" value="ECO:0007669"/>
    <property type="project" value="UniProtKB-KW"/>
</dbReference>
<evidence type="ECO:0000256" key="2">
    <source>
        <dbReference type="ARBA" id="ARBA00006480"/>
    </source>
</evidence>
<dbReference type="OrthoDB" id="8954335at2759"/>
<keyword evidence="3" id="KW-0964">Secreted</keyword>
<accession>A0A3Q3M051</accession>
<evidence type="ECO:0000256" key="5">
    <source>
        <dbReference type="ARBA" id="ARBA00022735"/>
    </source>
</evidence>
<dbReference type="InterPro" id="IPR003877">
    <property type="entry name" value="SPRY_dom"/>
</dbReference>
<dbReference type="GO" id="GO:0005576">
    <property type="term" value="C:extracellular region"/>
    <property type="evidence" value="ECO:0007669"/>
    <property type="project" value="UniProtKB-SubCell"/>
</dbReference>
<dbReference type="Proteomes" id="UP000261640">
    <property type="component" value="Unplaced"/>
</dbReference>
<proteinExistence type="inferred from homology"/>
<dbReference type="InterPro" id="IPR043136">
    <property type="entry name" value="B30.2/SPRY_sf"/>
</dbReference>
<comment type="similarity">
    <text evidence="2">Belongs to the SNTX/VTX toxin family.</text>
</comment>
<dbReference type="InParanoid" id="A0A3Q3M051"/>
<dbReference type="InterPro" id="IPR048997">
    <property type="entry name" value="Stonustoxin-like_helical"/>
</dbReference>
<protein>
    <submittedName>
        <fullName evidence="8">Neoverrucotoxin subunit alpha-like</fullName>
    </submittedName>
</protein>
<dbReference type="Pfam" id="PF13765">
    <property type="entry name" value="PRY"/>
    <property type="match status" value="1"/>
</dbReference>
<comment type="subcellular location">
    <subcellularLocation>
        <location evidence="1">Secreted</location>
    </subcellularLocation>
</comment>
<dbReference type="GeneTree" id="ENSGT00390000014380"/>
<evidence type="ECO:0000256" key="4">
    <source>
        <dbReference type="ARBA" id="ARBA00022656"/>
    </source>
</evidence>
<dbReference type="PROSITE" id="PS50188">
    <property type="entry name" value="B302_SPRY"/>
    <property type="match status" value="1"/>
</dbReference>
<dbReference type="SUPFAM" id="SSF49899">
    <property type="entry name" value="Concanavalin A-like lectins/glucanases"/>
    <property type="match status" value="1"/>
</dbReference>
<evidence type="ECO:0000256" key="6">
    <source>
        <dbReference type="ARBA" id="ARBA00022852"/>
    </source>
</evidence>
<dbReference type="InterPro" id="IPR052090">
    <property type="entry name" value="Cytolytic_pore-forming_toxin"/>
</dbReference>
<dbReference type="STRING" id="205130.ENSMAMP00000014569"/>
<dbReference type="GeneID" id="113135771"/>
<dbReference type="InterPro" id="IPR001870">
    <property type="entry name" value="B30.2/SPRY"/>
</dbReference>
<evidence type="ECO:0000259" key="7">
    <source>
        <dbReference type="PROSITE" id="PS50188"/>
    </source>
</evidence>
<organism evidence="8 9">
    <name type="scientific">Mastacembelus armatus</name>
    <name type="common">zig-zag eel</name>
    <dbReference type="NCBI Taxonomy" id="205130"/>
    <lineage>
        <taxon>Eukaryota</taxon>
        <taxon>Metazoa</taxon>
        <taxon>Chordata</taxon>
        <taxon>Craniata</taxon>
        <taxon>Vertebrata</taxon>
        <taxon>Euteleostomi</taxon>
        <taxon>Actinopterygii</taxon>
        <taxon>Neopterygii</taxon>
        <taxon>Teleostei</taxon>
        <taxon>Neoteleostei</taxon>
        <taxon>Acanthomorphata</taxon>
        <taxon>Anabantaria</taxon>
        <taxon>Synbranchiformes</taxon>
        <taxon>Mastacembelidae</taxon>
        <taxon>Mastacembelus</taxon>
    </lineage>
</organism>
<keyword evidence="9" id="KW-1185">Reference proteome</keyword>
<feature type="domain" description="B30.2/SPRY" evidence="7">
    <location>
        <begin position="509"/>
        <end position="707"/>
    </location>
</feature>
<dbReference type="RefSeq" id="XP_026171815.1">
    <property type="nucleotide sequence ID" value="XM_026316030.2"/>
</dbReference>
<dbReference type="PANTHER" id="PTHR31594:SF16">
    <property type="entry name" value="SI:CH211-281L24.3"/>
    <property type="match status" value="1"/>
</dbReference>
<evidence type="ECO:0000313" key="8">
    <source>
        <dbReference type="Ensembl" id="ENSMAMP00000014569.1"/>
    </source>
</evidence>
<evidence type="ECO:0000256" key="3">
    <source>
        <dbReference type="ARBA" id="ARBA00022525"/>
    </source>
</evidence>
<dbReference type="AlphaFoldDB" id="A0A3Q3M051"/>
<dbReference type="Pfam" id="PF21109">
    <property type="entry name" value="Stonustoxin_helical"/>
    <property type="match status" value="1"/>
</dbReference>
<name>A0A3Q3M051_9TELE</name>
<dbReference type="GO" id="GO:0090729">
    <property type="term" value="F:toxin activity"/>
    <property type="evidence" value="ECO:0007669"/>
    <property type="project" value="UniProtKB-KW"/>
</dbReference>
<dbReference type="InterPro" id="IPR013320">
    <property type="entry name" value="ConA-like_dom_sf"/>
</dbReference>
<dbReference type="CDD" id="cd16040">
    <property type="entry name" value="SPRY_PRY_SNTX"/>
    <property type="match status" value="1"/>
</dbReference>
<reference evidence="8" key="1">
    <citation type="submission" date="2025-08" db="UniProtKB">
        <authorList>
            <consortium name="Ensembl"/>
        </authorList>
    </citation>
    <scope>IDENTIFICATION</scope>
</reference>
<evidence type="ECO:0000313" key="9">
    <source>
        <dbReference type="Proteomes" id="UP000261640"/>
    </source>
</evidence>
<dbReference type="PANTHER" id="PTHR31594">
    <property type="entry name" value="AIG1-TYPE G DOMAIN-CONTAINING PROTEIN"/>
    <property type="match status" value="1"/>
</dbReference>
<keyword evidence="4" id="KW-0800">Toxin</keyword>
<dbReference type="SMART" id="SM00449">
    <property type="entry name" value="SPRY"/>
    <property type="match status" value="1"/>
</dbReference>
<keyword evidence="5" id="KW-0354">Hemolysis</keyword>
<keyword evidence="6" id="KW-0204">Cytolysis</keyword>
<reference evidence="8" key="2">
    <citation type="submission" date="2025-09" db="UniProtKB">
        <authorList>
            <consortium name="Ensembl"/>
        </authorList>
    </citation>
    <scope>IDENTIFICATION</scope>
</reference>
<dbReference type="Pfam" id="PF00622">
    <property type="entry name" value="SPRY"/>
    <property type="match status" value="1"/>
</dbReference>
<dbReference type="InterPro" id="IPR040581">
    <property type="entry name" value="Thioredoxin_11"/>
</dbReference>
<dbReference type="Gene3D" id="2.60.120.920">
    <property type="match status" value="1"/>
</dbReference>
<dbReference type="InterPro" id="IPR006574">
    <property type="entry name" value="PRY"/>
</dbReference>
<evidence type="ECO:0000256" key="1">
    <source>
        <dbReference type="ARBA" id="ARBA00004613"/>
    </source>
</evidence>
<dbReference type="SMART" id="SM00589">
    <property type="entry name" value="PRY"/>
    <property type="match status" value="1"/>
</dbReference>
<dbReference type="PRINTS" id="PR01407">
    <property type="entry name" value="BUTYPHLNCDUF"/>
</dbReference>